<dbReference type="NCBIfam" id="NF047352">
    <property type="entry name" value="P_loop_sacsin"/>
    <property type="match status" value="1"/>
</dbReference>
<dbReference type="InterPro" id="IPR036890">
    <property type="entry name" value="HATPase_C_sf"/>
</dbReference>
<dbReference type="Gene3D" id="3.30.565.10">
    <property type="entry name" value="Histidine kinase-like ATPase, C-terminal domain"/>
    <property type="match status" value="1"/>
</dbReference>
<organism evidence="1 2">
    <name type="scientific">Immersiella caudata</name>
    <dbReference type="NCBI Taxonomy" id="314043"/>
    <lineage>
        <taxon>Eukaryota</taxon>
        <taxon>Fungi</taxon>
        <taxon>Dikarya</taxon>
        <taxon>Ascomycota</taxon>
        <taxon>Pezizomycotina</taxon>
        <taxon>Sordariomycetes</taxon>
        <taxon>Sordariomycetidae</taxon>
        <taxon>Sordariales</taxon>
        <taxon>Lasiosphaeriaceae</taxon>
        <taxon>Immersiella</taxon>
    </lineage>
</organism>
<dbReference type="PANTHER" id="PTHR32387">
    <property type="entry name" value="WU:FJ29H11"/>
    <property type="match status" value="1"/>
</dbReference>
<dbReference type="PANTHER" id="PTHR32387:SF0">
    <property type="entry name" value="PROTEIN NO VEIN"/>
    <property type="match status" value="1"/>
</dbReference>
<dbReference type="EMBL" id="JAULSU010000006">
    <property type="protein sequence ID" value="KAK0613515.1"/>
    <property type="molecule type" value="Genomic_DNA"/>
</dbReference>
<reference evidence="1" key="1">
    <citation type="submission" date="2023-06" db="EMBL/GenBank/DDBJ databases">
        <title>Genome-scale phylogeny and comparative genomics of the fungal order Sordariales.</title>
        <authorList>
            <consortium name="Lawrence Berkeley National Laboratory"/>
            <person name="Hensen N."/>
            <person name="Bonometti L."/>
            <person name="Westerberg I."/>
            <person name="Brannstrom I.O."/>
            <person name="Guillou S."/>
            <person name="Cros-Aarteil S."/>
            <person name="Calhoun S."/>
            <person name="Haridas S."/>
            <person name="Kuo A."/>
            <person name="Mondo S."/>
            <person name="Pangilinan J."/>
            <person name="Riley R."/>
            <person name="Labutti K."/>
            <person name="Andreopoulos B."/>
            <person name="Lipzen A."/>
            <person name="Chen C."/>
            <person name="Yanf M."/>
            <person name="Daum C."/>
            <person name="Ng V."/>
            <person name="Clum A."/>
            <person name="Steindorff A."/>
            <person name="Ohm R."/>
            <person name="Martin F."/>
            <person name="Silar P."/>
            <person name="Natvig D."/>
            <person name="Lalanne C."/>
            <person name="Gautier V."/>
            <person name="Ament-Velasquez S.L."/>
            <person name="Kruys A."/>
            <person name="Hutchinson M.I."/>
            <person name="Powell A.J."/>
            <person name="Barry K."/>
            <person name="Miller A.N."/>
            <person name="Grigoriev I.V."/>
            <person name="Debuchy R."/>
            <person name="Gladieux P."/>
            <person name="Thoren M.H."/>
            <person name="Johannesson H."/>
        </authorList>
    </citation>
    <scope>NUCLEOTIDE SEQUENCE</scope>
    <source>
        <strain evidence="1">CBS 606.72</strain>
    </source>
</reference>
<accession>A0AA39WDR8</accession>
<name>A0AA39WDR8_9PEZI</name>
<dbReference type="InterPro" id="IPR052957">
    <property type="entry name" value="Auxin_embryo_med"/>
</dbReference>
<comment type="caution">
    <text evidence="1">The sequence shown here is derived from an EMBL/GenBank/DDBJ whole genome shotgun (WGS) entry which is preliminary data.</text>
</comment>
<dbReference type="AlphaFoldDB" id="A0AA39WDR8"/>
<dbReference type="SUPFAM" id="SSF55874">
    <property type="entry name" value="ATPase domain of HSP90 chaperone/DNA topoisomerase II/histidine kinase"/>
    <property type="match status" value="1"/>
</dbReference>
<evidence type="ECO:0000313" key="1">
    <source>
        <dbReference type="EMBL" id="KAK0613515.1"/>
    </source>
</evidence>
<gene>
    <name evidence="1" type="ORF">B0T14DRAFT_526419</name>
</gene>
<evidence type="ECO:0000313" key="2">
    <source>
        <dbReference type="Proteomes" id="UP001175000"/>
    </source>
</evidence>
<sequence>MDHDDTHENAAWQHIRDIRRDKGLDDGSVPAAIVRDLEAATRVLSDELYQKLTRFIMELVQNADDNHYTSGVIPTMQLTYANGFLRMDCNELGFSKANVEAICSIGQSSKPKSGAVQYVGEKGIGFKAVFKVADVVWVSSGDYSFKFDRREPLGMIAPIWEKPPGEKRAGWTSFYIQLASSQNVKELVAKLKILDPRLLLFLRRLKLIEIAVVSPKPDRPIWKTSLGRGEKDVSLDGLRAVQLTQDSRPIRYIITRHWIHGLKPEPKRPGIFISEAMLAFPVDSEQQPLTSFQHVFAFLPIHDYGFNFLIQGDFLLIANREDIDGSSNWNCTIRDQLVDAFVSCVRSFNSKPFIRHTWPRYLPQQAKSSGLNFFSPFRSALLDRLSQDDILQNWNGEWAVSSSLKHVPCRFRDDSGLPLTLTEQHAKIYLSPKYADVDIELLKRIGVAEMDPAGFLADLTQLLKTSQSAFQARPRQWHSRLAAVLSDLPEDLRPAVRDLAIIPLRDGRWTRVTGNTVFFPNDTAGWQAPGGLDLLVAHSDVVQDNAQHHLCRQLGVKPLNMSQLADRIVEVHRSVHFDGTRISTGDLISQVHFLYCTGWRNCDVDKVRLWAATEQNQRARSDVLYLDEPGLSHSAAQFFANSRQTHQFLHPNYLTAEPKDPKDWMAWLRRNLQLSNLPRLVQYKTATQFVLSEDFSFIMKNSPALDVLFLLCDHWQLVYGPWLVDTLGHKDAKSISDVKRQLSELQVDCTHGRSVPLRQTFLPLPTIMSKQATVPLLKIPDPQHDRWQNLRHLGVGVVDNVSFYLRYLDGLSESEASLEDIVGALEQIQARSHEDEAAIETYFCDANRKILFTLPHSPDRYWVSLRQCLWSGPPPLRRHFCLKNVYPSCQRLLKGLAGLRDVSLKEMVLEAMSFREEEDIYYIRSILHHLSSIIGSISFAGRDREYMRLLESLGNSRIWPIRDPGCTEGNVFTRLVTSQPDEEWFISDTGEYAEAFHGFLPSLCFAPEALGQIQHLLSALSLDGRRLTHTAKNAPRVEGALQFSAPYTRELRSRSEFIRRLVPRQEANCAGLQPDNARQVLGQLQNIEVHTADMIFQRYAVKSGDDTVSSREQPADVALVPDDDGLKVYLRSGYLDIEQNPEELISRIATYTGIDRRADNKGLYLLYETNLGTQNFLFCTLLT</sequence>
<protein>
    <submittedName>
        <fullName evidence="1">Uncharacterized protein</fullName>
    </submittedName>
</protein>
<dbReference type="Proteomes" id="UP001175000">
    <property type="component" value="Unassembled WGS sequence"/>
</dbReference>
<keyword evidence="2" id="KW-1185">Reference proteome</keyword>
<proteinExistence type="predicted"/>